<evidence type="ECO:0000256" key="1">
    <source>
        <dbReference type="SAM" id="MobiDB-lite"/>
    </source>
</evidence>
<sequence>MVSGYQVVTAIVGRLLVVAVGGREPTERCARAFHGALQQGLRLWNTMLYEYTRSLVASAGENGLRLRGGRRKCGRRPRADQLTTTGAPPNTCRSGHGGAQRSRGRRRVHACAVVHNVYDAFTVNVLLESVTVQIEIDMRSPSKHEAQRRRMAVDDVDSCHFSVVVGLRTRRLFHAINEIRVLLDIIGNKSLKRPRQQEQYVKLKKVQSKSEKHRRWFNRLNDGDLTVDHSRSGRPPVWIIDALKKAVENQPSTALADYCALLDLLNTPYITT</sequence>
<keyword evidence="2" id="KW-0732">Signal</keyword>
<feature type="region of interest" description="Disordered" evidence="1">
    <location>
        <begin position="67"/>
        <end position="105"/>
    </location>
</feature>
<dbReference type="EMBL" id="BGZK01000036">
    <property type="protein sequence ID" value="GBP09512.1"/>
    <property type="molecule type" value="Genomic_DNA"/>
</dbReference>
<keyword evidence="4" id="KW-1185">Reference proteome</keyword>
<name>A0A4C1T541_EUMVA</name>
<accession>A0A4C1T541</accession>
<evidence type="ECO:0000313" key="4">
    <source>
        <dbReference type="Proteomes" id="UP000299102"/>
    </source>
</evidence>
<dbReference type="Proteomes" id="UP000299102">
    <property type="component" value="Unassembled WGS sequence"/>
</dbReference>
<organism evidence="3 4">
    <name type="scientific">Eumeta variegata</name>
    <name type="common">Bagworm moth</name>
    <name type="synonym">Eumeta japonica</name>
    <dbReference type="NCBI Taxonomy" id="151549"/>
    <lineage>
        <taxon>Eukaryota</taxon>
        <taxon>Metazoa</taxon>
        <taxon>Ecdysozoa</taxon>
        <taxon>Arthropoda</taxon>
        <taxon>Hexapoda</taxon>
        <taxon>Insecta</taxon>
        <taxon>Pterygota</taxon>
        <taxon>Neoptera</taxon>
        <taxon>Endopterygota</taxon>
        <taxon>Lepidoptera</taxon>
        <taxon>Glossata</taxon>
        <taxon>Ditrysia</taxon>
        <taxon>Tineoidea</taxon>
        <taxon>Psychidae</taxon>
        <taxon>Oiketicinae</taxon>
        <taxon>Eumeta</taxon>
    </lineage>
</organism>
<comment type="caution">
    <text evidence="3">The sequence shown here is derived from an EMBL/GenBank/DDBJ whole genome shotgun (WGS) entry which is preliminary data.</text>
</comment>
<feature type="signal peptide" evidence="2">
    <location>
        <begin position="1"/>
        <end position="22"/>
    </location>
</feature>
<evidence type="ECO:0000256" key="2">
    <source>
        <dbReference type="SAM" id="SignalP"/>
    </source>
</evidence>
<protein>
    <submittedName>
        <fullName evidence="3">Uncharacterized protein</fullName>
    </submittedName>
</protein>
<reference evidence="3 4" key="1">
    <citation type="journal article" date="2019" name="Commun. Biol.">
        <title>The bagworm genome reveals a unique fibroin gene that provides high tensile strength.</title>
        <authorList>
            <person name="Kono N."/>
            <person name="Nakamura H."/>
            <person name="Ohtoshi R."/>
            <person name="Tomita M."/>
            <person name="Numata K."/>
            <person name="Arakawa K."/>
        </authorList>
    </citation>
    <scope>NUCLEOTIDE SEQUENCE [LARGE SCALE GENOMIC DNA]</scope>
</reference>
<dbReference type="AlphaFoldDB" id="A0A4C1T541"/>
<feature type="chain" id="PRO_5020040007" evidence="2">
    <location>
        <begin position="23"/>
        <end position="272"/>
    </location>
</feature>
<gene>
    <name evidence="3" type="ORF">EVAR_76532_1</name>
</gene>
<feature type="compositionally biased region" description="Basic residues" evidence="1">
    <location>
        <begin position="67"/>
        <end position="76"/>
    </location>
</feature>
<proteinExistence type="predicted"/>
<feature type="compositionally biased region" description="Polar residues" evidence="1">
    <location>
        <begin position="81"/>
        <end position="93"/>
    </location>
</feature>
<evidence type="ECO:0000313" key="3">
    <source>
        <dbReference type="EMBL" id="GBP09512.1"/>
    </source>
</evidence>